<evidence type="ECO:0000313" key="1">
    <source>
        <dbReference type="EMBL" id="MCM3737051.1"/>
    </source>
</evidence>
<protein>
    <submittedName>
        <fullName evidence="1">Rhodanese-like domain-containing protein</fullName>
    </submittedName>
</protein>
<gene>
    <name evidence="1" type="ORF">M3215_14900</name>
</gene>
<keyword evidence="2" id="KW-1185">Reference proteome</keyword>
<reference evidence="1" key="1">
    <citation type="submission" date="2022-05" db="EMBL/GenBank/DDBJ databases">
        <title>Comparative Genomics of Spacecraft Associated Microbes.</title>
        <authorList>
            <person name="Tran M.T."/>
            <person name="Wright A."/>
            <person name="Seuylemezian A."/>
            <person name="Eisen J."/>
            <person name="Coil D."/>
        </authorList>
    </citation>
    <scope>NUCLEOTIDE SEQUENCE</scope>
    <source>
        <strain evidence="1">FAIRING 10M-2.2</strain>
    </source>
</reference>
<proteinExistence type="predicted"/>
<organism evidence="1 2">
    <name type="scientific">Bacillus cytotoxicus</name>
    <dbReference type="NCBI Taxonomy" id="580165"/>
    <lineage>
        <taxon>Bacteria</taxon>
        <taxon>Bacillati</taxon>
        <taxon>Bacillota</taxon>
        <taxon>Bacilli</taxon>
        <taxon>Bacillales</taxon>
        <taxon>Bacillaceae</taxon>
        <taxon>Bacillus</taxon>
        <taxon>Bacillus cereus group</taxon>
    </lineage>
</organism>
<accession>A0ACC6A821</accession>
<dbReference type="Proteomes" id="UP001202289">
    <property type="component" value="Unassembled WGS sequence"/>
</dbReference>
<dbReference type="EMBL" id="JAMBOP010000018">
    <property type="protein sequence ID" value="MCM3737051.1"/>
    <property type="molecule type" value="Genomic_DNA"/>
</dbReference>
<sequence>MLEIEYFKGRIASTFSPMDFLQAKKLNPDAYILVDVRNRTQELKKEIITGALQIPQSELANRLSELPKEKTIVLYCWDVWCNTAAKSALFLLENGYNVKELAGGIAAWKTMNLPIIPLCIKETSDLSCGC</sequence>
<comment type="caution">
    <text evidence="1">The sequence shown here is derived from an EMBL/GenBank/DDBJ whole genome shotgun (WGS) entry which is preliminary data.</text>
</comment>
<evidence type="ECO:0000313" key="2">
    <source>
        <dbReference type="Proteomes" id="UP001202289"/>
    </source>
</evidence>
<name>A0ACC6A821_9BACI</name>